<dbReference type="EMBL" id="PVNP01000112">
    <property type="protein sequence ID" value="PRO73468.1"/>
    <property type="molecule type" value="Genomic_DNA"/>
</dbReference>
<dbReference type="InterPro" id="IPR038765">
    <property type="entry name" value="Papain-like_cys_pep_sf"/>
</dbReference>
<feature type="transmembrane region" description="Helical" evidence="1">
    <location>
        <begin position="133"/>
        <end position="152"/>
    </location>
</feature>
<dbReference type="Proteomes" id="UP000238949">
    <property type="component" value="Unassembled WGS sequence"/>
</dbReference>
<feature type="domain" description="Transglutaminase-like" evidence="2">
    <location>
        <begin position="413"/>
        <end position="483"/>
    </location>
</feature>
<dbReference type="RefSeq" id="WP_105934655.1">
    <property type="nucleotide sequence ID" value="NZ_PVNP01000112.1"/>
</dbReference>
<dbReference type="InterPro" id="IPR002931">
    <property type="entry name" value="Transglutaminase-like"/>
</dbReference>
<comment type="caution">
    <text evidence="3">The sequence shown here is derived from an EMBL/GenBank/DDBJ whole genome shotgun (WGS) entry which is preliminary data.</text>
</comment>
<accession>A0A2S9VAI8</accession>
<dbReference type="AlphaFoldDB" id="A0A2S9VAI8"/>
<evidence type="ECO:0000313" key="4">
    <source>
        <dbReference type="Proteomes" id="UP000238949"/>
    </source>
</evidence>
<proteinExistence type="predicted"/>
<reference evidence="4" key="1">
    <citation type="journal article" date="2020" name="Int. J. Syst. Evol. Microbiol.">
        <title>Alteromonas alba sp. nov., a marine bacterium isolated from the seawater of the West Pacific Ocean.</title>
        <authorList>
            <person name="Sun C."/>
            <person name="Wu Y.-H."/>
            <person name="Xamxidin M."/>
            <person name="Cheng H."/>
            <person name="Xu X.-W."/>
        </authorList>
    </citation>
    <scope>NUCLEOTIDE SEQUENCE [LARGE SCALE GENOMIC DNA]</scope>
    <source>
        <strain evidence="4">190</strain>
    </source>
</reference>
<evidence type="ECO:0000313" key="3">
    <source>
        <dbReference type="EMBL" id="PRO73468.1"/>
    </source>
</evidence>
<dbReference type="SUPFAM" id="SSF54001">
    <property type="entry name" value="Cysteine proteinases"/>
    <property type="match status" value="1"/>
</dbReference>
<dbReference type="InterPro" id="IPR052901">
    <property type="entry name" value="Bact_TGase-like"/>
</dbReference>
<keyword evidence="1" id="KW-1133">Transmembrane helix</keyword>
<dbReference type="PANTHER" id="PTHR42736:SF1">
    <property type="entry name" value="PROTEIN-GLUTAMINE GAMMA-GLUTAMYLTRANSFERASE"/>
    <property type="match status" value="1"/>
</dbReference>
<dbReference type="InterPro" id="IPR021878">
    <property type="entry name" value="TgpA_N"/>
</dbReference>
<feature type="transmembrane region" description="Helical" evidence="1">
    <location>
        <begin position="12"/>
        <end position="29"/>
    </location>
</feature>
<sequence>MQPIDKPIRNQTASALIALVFCVLSLSLFAPLLFWVLLISLCATGIRLVMYFGWYQPMPSLRTINLLGLLCCLCLGWFSLQIGLLLTMVNLLILAGALKLIILNRPRDLFHLFCTCLFVIGMGFTFHQSVVMTLFYGLLTLSLLVAIGRYFSPSQHLPWHIKRLSVMSMQALPIAILLFLILPKLPPLWKMPVSKSTETGLTDTVTPGDIANLTQSGELAFRATFTGALPPPAERYWRALTLEYFDGKQWSVSPLRKQVRKQYRLLNNEFKPRVSGSWWEYEVITEPTNKHWLFSIDVAIPDDLNSSQAIWQSSDYSLLSETPITSRRAYRVRSYPTTPMDQTLYSIDSRLNLQLPNNTAVNPQTQAWAEQIAADNATQVERVQAVLDYFVDQGFRYTLTPPPMPDHPIDDFLFIHQEGFCAHYASAMSYVLRLLGIPARMVAGYHGGESLQPDVLSVYQYDAHAWVEAWLDGRGWVRFDPSGIVAPARLELGLQQAVEEESFLANNQMARLQQLPLFAELRNLYSLLDYQWSRWVLGFDAERQQNLLALLLGKVTTQRIMFLMLGICLVIGLLLALYFIPHWQRKRPPANLRWFLQASQKAEQITGLERHNDGPEHFAERAAQRLSPQSARQFKAICEAFIALNYARDGEVSPQSHAFITQCKTFIRQAKAC</sequence>
<name>A0A2S9VAI8_9ALTE</name>
<feature type="transmembrane region" description="Helical" evidence="1">
    <location>
        <begin position="109"/>
        <end position="127"/>
    </location>
</feature>
<evidence type="ECO:0000259" key="2">
    <source>
        <dbReference type="SMART" id="SM00460"/>
    </source>
</evidence>
<feature type="transmembrane region" description="Helical" evidence="1">
    <location>
        <begin position="61"/>
        <end position="78"/>
    </location>
</feature>
<organism evidence="3 4">
    <name type="scientific">Alteromonas alba</name>
    <dbReference type="NCBI Taxonomy" id="2079529"/>
    <lineage>
        <taxon>Bacteria</taxon>
        <taxon>Pseudomonadati</taxon>
        <taxon>Pseudomonadota</taxon>
        <taxon>Gammaproteobacteria</taxon>
        <taxon>Alteromonadales</taxon>
        <taxon>Alteromonadaceae</taxon>
        <taxon>Alteromonas/Salinimonas group</taxon>
        <taxon>Alteromonas</taxon>
    </lineage>
</organism>
<protein>
    <submittedName>
        <fullName evidence="3">DUF3488 domain-containing protein</fullName>
    </submittedName>
</protein>
<keyword evidence="1" id="KW-0472">Membrane</keyword>
<dbReference type="PANTHER" id="PTHR42736">
    <property type="entry name" value="PROTEIN-GLUTAMINE GAMMA-GLUTAMYLTRANSFERASE"/>
    <property type="match status" value="1"/>
</dbReference>
<dbReference type="Gene3D" id="3.10.620.30">
    <property type="match status" value="1"/>
</dbReference>
<gene>
    <name evidence="3" type="ORF">C6Y40_11170</name>
</gene>
<feature type="transmembrane region" description="Helical" evidence="1">
    <location>
        <begin position="560"/>
        <end position="580"/>
    </location>
</feature>
<keyword evidence="4" id="KW-1185">Reference proteome</keyword>
<dbReference type="Pfam" id="PF11992">
    <property type="entry name" value="TgpA_N"/>
    <property type="match status" value="1"/>
</dbReference>
<keyword evidence="1" id="KW-0812">Transmembrane</keyword>
<dbReference type="SMART" id="SM00460">
    <property type="entry name" value="TGc"/>
    <property type="match status" value="1"/>
</dbReference>
<feature type="transmembrane region" description="Helical" evidence="1">
    <location>
        <begin position="164"/>
        <end position="182"/>
    </location>
</feature>
<dbReference type="Pfam" id="PF01841">
    <property type="entry name" value="Transglut_core"/>
    <property type="match status" value="1"/>
</dbReference>
<evidence type="ECO:0000256" key="1">
    <source>
        <dbReference type="SAM" id="Phobius"/>
    </source>
</evidence>
<dbReference type="OrthoDB" id="9804872at2"/>
<feature type="transmembrane region" description="Helical" evidence="1">
    <location>
        <begin position="84"/>
        <end position="102"/>
    </location>
</feature>